<accession>A0ACA9L4W6</accession>
<evidence type="ECO:0000313" key="1">
    <source>
        <dbReference type="EMBL" id="CAG8510677.1"/>
    </source>
</evidence>
<evidence type="ECO:0000313" key="2">
    <source>
        <dbReference type="Proteomes" id="UP000789525"/>
    </source>
</evidence>
<dbReference type="EMBL" id="CAJVPT010004664">
    <property type="protein sequence ID" value="CAG8510677.1"/>
    <property type="molecule type" value="Genomic_DNA"/>
</dbReference>
<dbReference type="Proteomes" id="UP000789525">
    <property type="component" value="Unassembled WGS sequence"/>
</dbReference>
<comment type="caution">
    <text evidence="1">The sequence shown here is derived from an EMBL/GenBank/DDBJ whole genome shotgun (WGS) entry which is preliminary data.</text>
</comment>
<gene>
    <name evidence="1" type="ORF">ACOLOM_LOCUS3204</name>
</gene>
<sequence length="160" mass="17786">MTERDITASPIGDAAEGRVSPRSLKRPFPPEDSDGECANSFTSTNKEADSPKCISKSVVKPGESTNAVKTNKKKPKHQESTLAPQPQLQCQHPKHEIYLKLTKSRLSRKSPAKADKERSNQLVTMFKRLEGVFDLDSKALMCKRCLRQTDKDLESTSVVS</sequence>
<reference evidence="1" key="1">
    <citation type="submission" date="2021-06" db="EMBL/GenBank/DDBJ databases">
        <authorList>
            <person name="Kallberg Y."/>
            <person name="Tangrot J."/>
            <person name="Rosling A."/>
        </authorList>
    </citation>
    <scope>NUCLEOTIDE SEQUENCE</scope>
    <source>
        <strain evidence="1">CL356</strain>
    </source>
</reference>
<organism evidence="1 2">
    <name type="scientific">Acaulospora colombiana</name>
    <dbReference type="NCBI Taxonomy" id="27376"/>
    <lineage>
        <taxon>Eukaryota</taxon>
        <taxon>Fungi</taxon>
        <taxon>Fungi incertae sedis</taxon>
        <taxon>Mucoromycota</taxon>
        <taxon>Glomeromycotina</taxon>
        <taxon>Glomeromycetes</taxon>
        <taxon>Diversisporales</taxon>
        <taxon>Acaulosporaceae</taxon>
        <taxon>Acaulospora</taxon>
    </lineage>
</organism>
<proteinExistence type="predicted"/>
<keyword evidence="2" id="KW-1185">Reference proteome</keyword>
<protein>
    <submittedName>
        <fullName evidence="1">1184_t:CDS:1</fullName>
    </submittedName>
</protein>
<name>A0ACA9L4W6_9GLOM</name>